<name>A0ACC5VU30_9GAMM</name>
<sequence length="294" mass="32390">MWLLIMSAVLLLAAAALVVWTMLQQQRNAAIISQRISTLGGVGLATNRRRSLLEGLEQLDGRIDAELPRLLEQLGWRSPQQRARYYAIQMGVPLIAAVLAMAVSALWRGEPSFLAALACFGIGFLLPKRWLRRAVGKRRERIAEEVSTMLPLLRMLFEVGMSVEQALRALTQEGQYILPELSVEFKRVLTRVDVGLDLASELTSMAERLDIDQVTDCVVILEQLIRQGGGAVASLISLKQLFDDRRMTTLQEKVSKLSAKMSATMVAFLFPALLIILAGPGFIAIFGALSGMSP</sequence>
<dbReference type="Proteomes" id="UP001319846">
    <property type="component" value="Unassembled WGS sequence"/>
</dbReference>
<proteinExistence type="predicted"/>
<accession>A0ACC5VU30</accession>
<keyword evidence="2" id="KW-1185">Reference proteome</keyword>
<gene>
    <name evidence="1" type="ORF">HW452_05840</name>
</gene>
<comment type="caution">
    <text evidence="1">The sequence shown here is derived from an EMBL/GenBank/DDBJ whole genome shotgun (WGS) entry which is preliminary data.</text>
</comment>
<protein>
    <submittedName>
        <fullName evidence="1">Type II secretion system F family protein</fullName>
    </submittedName>
</protein>
<organism evidence="1 2">
    <name type="scientific">Vreelandella aquamarina</name>
    <dbReference type="NCBI Taxonomy" id="77097"/>
    <lineage>
        <taxon>Bacteria</taxon>
        <taxon>Pseudomonadati</taxon>
        <taxon>Pseudomonadota</taxon>
        <taxon>Gammaproteobacteria</taxon>
        <taxon>Oceanospirillales</taxon>
        <taxon>Halomonadaceae</taxon>
        <taxon>Vreelandella</taxon>
    </lineage>
</organism>
<evidence type="ECO:0000313" key="1">
    <source>
        <dbReference type="EMBL" id="MBZ5487044.1"/>
    </source>
</evidence>
<reference evidence="1" key="1">
    <citation type="submission" date="2020-06" db="EMBL/GenBank/DDBJ databases">
        <title>Whole Genome Sequence of Halomonas aquamarina MB598.</title>
        <authorList>
            <person name="Pervaiz M."/>
            <person name="Fariq A."/>
            <person name="Yasmin A."/>
            <person name="Welch M."/>
        </authorList>
    </citation>
    <scope>NUCLEOTIDE SEQUENCE</scope>
    <source>
        <strain evidence="1">MB598</strain>
    </source>
</reference>
<evidence type="ECO:0000313" key="2">
    <source>
        <dbReference type="Proteomes" id="UP001319846"/>
    </source>
</evidence>
<dbReference type="EMBL" id="JABYQT010000003">
    <property type="protein sequence ID" value="MBZ5487044.1"/>
    <property type="molecule type" value="Genomic_DNA"/>
</dbReference>